<evidence type="ECO:0008006" key="5">
    <source>
        <dbReference type="Google" id="ProtNLM"/>
    </source>
</evidence>
<gene>
    <name evidence="3" type="ORF">GCM10023168_17630</name>
</gene>
<evidence type="ECO:0000313" key="3">
    <source>
        <dbReference type="EMBL" id="GAA4404680.1"/>
    </source>
</evidence>
<dbReference type="InterPro" id="IPR003735">
    <property type="entry name" value="Metal_Tscrpt_repr"/>
</dbReference>
<dbReference type="Proteomes" id="UP001500945">
    <property type="component" value="Unassembled WGS sequence"/>
</dbReference>
<name>A0ABP8KEF9_9MICO</name>
<dbReference type="InterPro" id="IPR038390">
    <property type="entry name" value="Metal_Tscrpt_repr_sf"/>
</dbReference>
<organism evidence="3 4">
    <name type="scientific">Fodinibacter luteus</name>
    <dbReference type="NCBI Taxonomy" id="552064"/>
    <lineage>
        <taxon>Bacteria</taxon>
        <taxon>Bacillati</taxon>
        <taxon>Actinomycetota</taxon>
        <taxon>Actinomycetes</taxon>
        <taxon>Micrococcales</taxon>
        <taxon>Intrasporangiaceae</taxon>
        <taxon>Fodinibacter (ex Wang et al. 2009)</taxon>
    </lineage>
</organism>
<sequence length="86" mass="9107">MTLDPSRMGRAVEGLEQARARIGDVLAMIEQGEGCADIVQELAAVSTALDRVGFGVIALGLRQCASNPDAQEMDAATMERLFLTLA</sequence>
<reference evidence="4" key="1">
    <citation type="journal article" date="2019" name="Int. J. Syst. Evol. Microbiol.">
        <title>The Global Catalogue of Microorganisms (GCM) 10K type strain sequencing project: providing services to taxonomists for standard genome sequencing and annotation.</title>
        <authorList>
            <consortium name="The Broad Institute Genomics Platform"/>
            <consortium name="The Broad Institute Genome Sequencing Center for Infectious Disease"/>
            <person name="Wu L."/>
            <person name="Ma J."/>
        </authorList>
    </citation>
    <scope>NUCLEOTIDE SEQUENCE [LARGE SCALE GENOMIC DNA]</scope>
    <source>
        <strain evidence="4">JCM 17809</strain>
    </source>
</reference>
<evidence type="ECO:0000256" key="1">
    <source>
        <dbReference type="ARBA" id="ARBA00005428"/>
    </source>
</evidence>
<evidence type="ECO:0000313" key="4">
    <source>
        <dbReference type="Proteomes" id="UP001500945"/>
    </source>
</evidence>
<dbReference type="Pfam" id="PF02583">
    <property type="entry name" value="Trns_repr_metal"/>
    <property type="match status" value="1"/>
</dbReference>
<dbReference type="Gene3D" id="1.20.58.1000">
    <property type="entry name" value="Metal-sensitive repressor, helix protomer"/>
    <property type="match status" value="1"/>
</dbReference>
<comment type="caution">
    <text evidence="3">The sequence shown here is derived from an EMBL/GenBank/DDBJ whole genome shotgun (WGS) entry which is preliminary data.</text>
</comment>
<keyword evidence="2" id="KW-0186">Copper</keyword>
<comment type="similarity">
    <text evidence="1">Belongs to the CsoR family.</text>
</comment>
<evidence type="ECO:0000256" key="2">
    <source>
        <dbReference type="ARBA" id="ARBA00023008"/>
    </source>
</evidence>
<dbReference type="EMBL" id="BAABGM010000011">
    <property type="protein sequence ID" value="GAA4404680.1"/>
    <property type="molecule type" value="Genomic_DNA"/>
</dbReference>
<keyword evidence="4" id="KW-1185">Reference proteome</keyword>
<accession>A0ABP8KEF9</accession>
<proteinExistence type="inferred from homology"/>
<protein>
    <recommendedName>
        <fullName evidence="5">Metal-sensing transcriptional repressor</fullName>
    </recommendedName>
</protein>